<dbReference type="PANTHER" id="PTHR46113">
    <property type="entry name" value="SNAC DOMAIN-CONTAINING PROTEIN"/>
    <property type="match status" value="1"/>
</dbReference>
<protein>
    <recommendedName>
        <fullName evidence="4">Cc8K15.2-like protein</fullName>
    </recommendedName>
</protein>
<feature type="compositionally biased region" description="Basic and acidic residues" evidence="1">
    <location>
        <begin position="182"/>
        <end position="198"/>
    </location>
</feature>
<proteinExistence type="predicted"/>
<comment type="caution">
    <text evidence="2">The sequence shown here is derived from an EMBL/GenBank/DDBJ whole genome shotgun (WGS) entry which is preliminary data.</text>
</comment>
<feature type="region of interest" description="Disordered" evidence="1">
    <location>
        <begin position="182"/>
        <end position="217"/>
    </location>
</feature>
<organism evidence="2 3">
    <name type="scientific">Daphnia magna</name>
    <dbReference type="NCBI Taxonomy" id="35525"/>
    <lineage>
        <taxon>Eukaryota</taxon>
        <taxon>Metazoa</taxon>
        <taxon>Ecdysozoa</taxon>
        <taxon>Arthropoda</taxon>
        <taxon>Crustacea</taxon>
        <taxon>Branchiopoda</taxon>
        <taxon>Diplostraca</taxon>
        <taxon>Cladocera</taxon>
        <taxon>Anomopoda</taxon>
        <taxon>Daphniidae</taxon>
        <taxon>Daphnia</taxon>
    </lineage>
</organism>
<keyword evidence="3" id="KW-1185">Reference proteome</keyword>
<evidence type="ECO:0000313" key="2">
    <source>
        <dbReference type="EMBL" id="KZS19020.1"/>
    </source>
</evidence>
<accession>A0A162PP42</accession>
<dbReference type="PANTHER" id="PTHR46113:SF1">
    <property type="entry name" value="PEPTIDASE M17 LEUCYL AMINOPEPTIDASE N-TERMINAL DOMAIN-CONTAINING PROTEIN"/>
    <property type="match status" value="1"/>
</dbReference>
<dbReference type="Proteomes" id="UP000076858">
    <property type="component" value="Unassembled WGS sequence"/>
</dbReference>
<feature type="compositionally biased region" description="Low complexity" evidence="1">
    <location>
        <begin position="199"/>
        <end position="214"/>
    </location>
</feature>
<sequence>MKRVLRSESHHWLVGSTISEILGSKLPINHLILKRYLFIRDNSCGPFTSTVRAIAKIIYDEIISRFWKPSRIPTKPEKSCLDQIVKLVGKYETLKKIPNNRLNDTKPQERIQQFVGNLKCLFDISHPNTYGLLEQSGNTRSESPNTEWKIDWDFLIGQRQVPQVGCMDGVDKILDAKERQRKEREDLIEQRKQKELDRIAQTTAADDSIDSSTDGEGKNIVDLDSSFEHEMNFTRWASLLGNTHVHQKRSKEIERIAKEVRQSYIPPRHGTIHFDSKIFSMRGGLKEDRVAIVFSPPPKILSICSVLSSSGLAQKDACIQALTEWNLQDNVVAAVYDTTASNSGAYNGATVLLEQELVHPLLNCPCRRHIAECHIKRTQKKLGGPTTGPTYKLFSRFKDDYNSFQPLISPEEYQTLDYDELNPFMTSQANEVKEWAGNCLKNDVFPREDYKELCELMAVFLGADLSTNQFKIRRPGADHHARFMAKALYYLKIHLLQKLFHLRPKEVKEVKRMAIYIAVFYGKYFLQSSLTSSAPFNDLRFLCFMHQYSLVDKEAAKETIHSINLHLDYLTQELVPLALFDPNLTDEDKNKLAHTLISTSRPTEFAVGKPKPPTINWRPDDQPTLSDLIGERSWLLFHLLKLNKRQEWMMIPCNLWIHFEDFRVAKEFVDSLITVNDCAERGIKLIGDYKDSCFDKKERESLAQLVEQHRSNFSISNMSKEAMEML</sequence>
<evidence type="ECO:0008006" key="4">
    <source>
        <dbReference type="Google" id="ProtNLM"/>
    </source>
</evidence>
<dbReference type="OrthoDB" id="6629168at2759"/>
<name>A0A162PP42_9CRUS</name>
<evidence type="ECO:0000313" key="3">
    <source>
        <dbReference type="Proteomes" id="UP000076858"/>
    </source>
</evidence>
<dbReference type="EMBL" id="LRGB01000457">
    <property type="protein sequence ID" value="KZS19020.1"/>
    <property type="molecule type" value="Genomic_DNA"/>
</dbReference>
<dbReference type="AlphaFoldDB" id="A0A162PP42"/>
<reference evidence="2 3" key="1">
    <citation type="submission" date="2016-03" db="EMBL/GenBank/DDBJ databases">
        <title>EvidentialGene: Evidence-directed Construction of Genes on Genomes.</title>
        <authorList>
            <person name="Gilbert D.G."/>
            <person name="Choi J.-H."/>
            <person name="Mockaitis K."/>
            <person name="Colbourne J."/>
            <person name="Pfrender M."/>
        </authorList>
    </citation>
    <scope>NUCLEOTIDE SEQUENCE [LARGE SCALE GENOMIC DNA]</scope>
    <source>
        <strain evidence="2 3">Xinb3</strain>
        <tissue evidence="2">Complete organism</tissue>
    </source>
</reference>
<evidence type="ECO:0000256" key="1">
    <source>
        <dbReference type="SAM" id="MobiDB-lite"/>
    </source>
</evidence>
<gene>
    <name evidence="2" type="ORF">APZ42_014677</name>
</gene>